<protein>
    <submittedName>
        <fullName evidence="1">Uncharacterized protein</fullName>
    </submittedName>
</protein>
<evidence type="ECO:0000313" key="2">
    <source>
        <dbReference type="Proteomes" id="UP000582231"/>
    </source>
</evidence>
<gene>
    <name evidence="1" type="ORF">BJ958_005282</name>
</gene>
<sequence length="400" mass="44927">MSHPDASDELLVKLNGQTVPISRTGFDLLFDNSHRRGYADIRHAREDGFINWADLVAHARAADIPWTLFFAPVENIRSQVQRKTNLLLKGTSKQAFSMNSRHEVQLADVELIVKDLLRKQEHLKRLEPNMAKNQVVGCLGKPAKTKRTPVEDANILRSALGFTLDELHANGTKERAFEFLINCFEAHQLFVSRNQPGYMLQRVPQGIKFSGLAVKDNKIPYLFLASGDEGDFEPAGRKIFTMVLLAALVGYGTFAPVTFEDKTGNGAIKREYEVAGEVLMPRAELKKVSVPSLDAARQHATAYKVTPSAFVMRAWKLDLIDRETTDAWLAELERVYLQREKKPAQKAKPINAVMRYCGPEYFSRMVIQLGSGRLDVGEFRRSVCLNHLSTSEVRDLAATA</sequence>
<reference evidence="1 2" key="1">
    <citation type="submission" date="2020-07" db="EMBL/GenBank/DDBJ databases">
        <title>Sequencing the genomes of 1000 actinobacteria strains.</title>
        <authorList>
            <person name="Klenk H.-P."/>
        </authorList>
    </citation>
    <scope>NUCLEOTIDE SEQUENCE [LARGE SCALE GENOMIC DNA]</scope>
    <source>
        <strain evidence="1 2">DSM 19082</strain>
    </source>
</reference>
<dbReference type="Proteomes" id="UP000582231">
    <property type="component" value="Unassembled WGS sequence"/>
</dbReference>
<dbReference type="RefSeq" id="WP_179729737.1">
    <property type="nucleotide sequence ID" value="NZ_BAABEF010000001.1"/>
</dbReference>
<dbReference type="EMBL" id="JACCBF010000001">
    <property type="protein sequence ID" value="NYD33736.1"/>
    <property type="molecule type" value="Genomic_DNA"/>
</dbReference>
<organism evidence="1 2">
    <name type="scientific">Nocardioides kongjuensis</name>
    <dbReference type="NCBI Taxonomy" id="349522"/>
    <lineage>
        <taxon>Bacteria</taxon>
        <taxon>Bacillati</taxon>
        <taxon>Actinomycetota</taxon>
        <taxon>Actinomycetes</taxon>
        <taxon>Propionibacteriales</taxon>
        <taxon>Nocardioidaceae</taxon>
        <taxon>Nocardioides</taxon>
    </lineage>
</organism>
<accession>A0A852RX20</accession>
<dbReference type="AlphaFoldDB" id="A0A852RX20"/>
<proteinExistence type="predicted"/>
<keyword evidence="2" id="KW-1185">Reference proteome</keyword>
<name>A0A852RX20_9ACTN</name>
<evidence type="ECO:0000313" key="1">
    <source>
        <dbReference type="EMBL" id="NYD33736.1"/>
    </source>
</evidence>
<comment type="caution">
    <text evidence="1">The sequence shown here is derived from an EMBL/GenBank/DDBJ whole genome shotgun (WGS) entry which is preliminary data.</text>
</comment>